<sequence>MWTRSYSVTTTEITKEQIWKLTTDINNWKKWDDTVEDSQLLGEFRVGNYFLLKPKGGPKVKIKLVEVMENKKFTDLTVFPLAKMYGEHTYEDTSDGLKISVTMTVKGILSFLWVKLVAKGIVDHLAADITNQIENAKKISNE</sequence>
<accession>A0A1M6XZU3</accession>
<dbReference type="OrthoDB" id="9810827at2"/>
<dbReference type="SUPFAM" id="SSF55961">
    <property type="entry name" value="Bet v1-like"/>
    <property type="match status" value="1"/>
</dbReference>
<dbReference type="InterPro" id="IPR023393">
    <property type="entry name" value="START-like_dom_sf"/>
</dbReference>
<keyword evidence="2" id="KW-1185">Reference proteome</keyword>
<dbReference type="STRING" id="946677.SAMN05444484_101356"/>
<evidence type="ECO:0000313" key="2">
    <source>
        <dbReference type="Proteomes" id="UP000184028"/>
    </source>
</evidence>
<dbReference type="Proteomes" id="UP000184028">
    <property type="component" value="Unassembled WGS sequence"/>
</dbReference>
<name>A0A1M6XZU3_9FLAO</name>
<evidence type="ECO:0000313" key="1">
    <source>
        <dbReference type="EMBL" id="SHL11532.1"/>
    </source>
</evidence>
<gene>
    <name evidence="1" type="ORF">SAMN05444484_101356</name>
</gene>
<dbReference type="Pfam" id="PF10604">
    <property type="entry name" value="Polyketide_cyc2"/>
    <property type="match status" value="1"/>
</dbReference>
<dbReference type="EMBL" id="FRBT01000001">
    <property type="protein sequence ID" value="SHL11532.1"/>
    <property type="molecule type" value="Genomic_DNA"/>
</dbReference>
<reference evidence="2" key="1">
    <citation type="submission" date="2016-11" db="EMBL/GenBank/DDBJ databases">
        <authorList>
            <person name="Varghese N."/>
            <person name="Submissions S."/>
        </authorList>
    </citation>
    <scope>NUCLEOTIDE SEQUENCE [LARGE SCALE GENOMIC DNA]</scope>
    <source>
        <strain evidence="2">DSM 24724</strain>
    </source>
</reference>
<protein>
    <submittedName>
        <fullName evidence="1">Polyketide cyclase / dehydrase and lipid transport</fullName>
    </submittedName>
</protein>
<dbReference type="RefSeq" id="WP_068843645.1">
    <property type="nucleotide sequence ID" value="NZ_FRBT01000001.1"/>
</dbReference>
<proteinExistence type="predicted"/>
<organism evidence="1 2">
    <name type="scientific">Flavobacterium chilense</name>
    <dbReference type="NCBI Taxonomy" id="946677"/>
    <lineage>
        <taxon>Bacteria</taxon>
        <taxon>Pseudomonadati</taxon>
        <taxon>Bacteroidota</taxon>
        <taxon>Flavobacteriia</taxon>
        <taxon>Flavobacteriales</taxon>
        <taxon>Flavobacteriaceae</taxon>
        <taxon>Flavobacterium</taxon>
    </lineage>
</organism>
<dbReference type="Gene3D" id="3.30.530.20">
    <property type="match status" value="1"/>
</dbReference>
<dbReference type="AlphaFoldDB" id="A0A1M6XZU3"/>
<dbReference type="InterPro" id="IPR019587">
    <property type="entry name" value="Polyketide_cyclase/dehydratase"/>
</dbReference>